<proteinExistence type="predicted"/>
<organism evidence="2 3">
    <name type="scientific">Cellvibrio mixtus</name>
    <dbReference type="NCBI Taxonomy" id="39650"/>
    <lineage>
        <taxon>Bacteria</taxon>
        <taxon>Pseudomonadati</taxon>
        <taxon>Pseudomonadota</taxon>
        <taxon>Gammaproteobacteria</taxon>
        <taxon>Cellvibrionales</taxon>
        <taxon>Cellvibrionaceae</taxon>
        <taxon>Cellvibrio</taxon>
    </lineage>
</organism>
<evidence type="ECO:0000313" key="3">
    <source>
        <dbReference type="Proteomes" id="UP000216101"/>
    </source>
</evidence>
<evidence type="ECO:0000256" key="1">
    <source>
        <dbReference type="SAM" id="Phobius"/>
    </source>
</evidence>
<dbReference type="Proteomes" id="UP000216101">
    <property type="component" value="Unassembled WGS sequence"/>
</dbReference>
<name>A0A266Q5S1_9GAMM</name>
<gene>
    <name evidence="2" type="ORF">CBP51_16880</name>
</gene>
<feature type="transmembrane region" description="Helical" evidence="1">
    <location>
        <begin position="33"/>
        <end position="51"/>
    </location>
</feature>
<dbReference type="InterPro" id="IPR025140">
    <property type="entry name" value="Holin_2-3"/>
</dbReference>
<dbReference type="EMBL" id="NHNI01000002">
    <property type="protein sequence ID" value="OZY85182.1"/>
    <property type="molecule type" value="Genomic_DNA"/>
</dbReference>
<evidence type="ECO:0008006" key="4">
    <source>
        <dbReference type="Google" id="ProtNLM"/>
    </source>
</evidence>
<keyword evidence="3" id="KW-1185">Reference proteome</keyword>
<keyword evidence="1" id="KW-1133">Transmembrane helix</keyword>
<evidence type="ECO:0000313" key="2">
    <source>
        <dbReference type="EMBL" id="OZY85182.1"/>
    </source>
</evidence>
<comment type="caution">
    <text evidence="2">The sequence shown here is derived from an EMBL/GenBank/DDBJ whole genome shotgun (WGS) entry which is preliminary data.</text>
</comment>
<accession>A0A266Q5S1</accession>
<feature type="transmembrane region" description="Helical" evidence="1">
    <location>
        <begin position="6"/>
        <end position="26"/>
    </location>
</feature>
<dbReference type="AlphaFoldDB" id="A0A266Q5S1"/>
<feature type="transmembrane region" description="Helical" evidence="1">
    <location>
        <begin position="91"/>
        <end position="112"/>
    </location>
</feature>
<reference evidence="3" key="1">
    <citation type="submission" date="2017-05" db="EMBL/GenBank/DDBJ databases">
        <authorList>
            <person name="Barney B.M."/>
        </authorList>
    </citation>
    <scope>NUCLEOTIDE SEQUENCE [LARGE SCALE GENOMIC DNA]</scope>
    <source>
        <strain evidence="3">PSBB022</strain>
    </source>
</reference>
<keyword evidence="1" id="KW-0472">Membrane</keyword>
<sequence>MAEAVWPRLFSWILLSALLFAGLYFVSPQQAAVAYYKFALVIAAAIAGYWIDRALFPYARPDGYLADFWQKGSDEPVGQVDFVVVRDYNRVFAAAMVRRAIIVGCTILGVTLGL</sequence>
<keyword evidence="1" id="KW-0812">Transmembrane</keyword>
<dbReference type="Pfam" id="PF13272">
    <property type="entry name" value="Holin_2-3"/>
    <property type="match status" value="1"/>
</dbReference>
<protein>
    <recommendedName>
        <fullName evidence="4">Holin</fullName>
    </recommendedName>
</protein>